<evidence type="ECO:0000313" key="9">
    <source>
        <dbReference type="EnsemblPlants" id="PNT65334"/>
    </source>
</evidence>
<keyword evidence="10" id="KW-1185">Reference proteome</keyword>
<dbReference type="InterPro" id="IPR005471">
    <property type="entry name" value="Tscrpt_reg_IclR_N"/>
</dbReference>
<feature type="domain" description="HTH iclR-type" evidence="7">
    <location>
        <begin position="77"/>
        <end position="117"/>
    </location>
</feature>
<dbReference type="GO" id="GO:0006355">
    <property type="term" value="P:regulation of DNA-templated transcription"/>
    <property type="evidence" value="ECO:0007669"/>
    <property type="project" value="InterPro"/>
</dbReference>
<reference evidence="9" key="3">
    <citation type="submission" date="2018-08" db="UniProtKB">
        <authorList>
            <consortium name="EnsemblPlants"/>
        </authorList>
    </citation>
    <scope>IDENTIFICATION</scope>
    <source>
        <strain evidence="9">cv. Bd21</strain>
    </source>
</reference>
<evidence type="ECO:0000256" key="6">
    <source>
        <dbReference type="SAM" id="MobiDB-lite"/>
    </source>
</evidence>
<dbReference type="Gramene" id="PNT65334">
    <property type="protein sequence ID" value="PNT65334"/>
    <property type="gene ID" value="BRADI_4g40590v3"/>
</dbReference>
<proteinExistence type="inferred from homology"/>
<evidence type="ECO:0000259" key="7">
    <source>
        <dbReference type="Pfam" id="PF09339"/>
    </source>
</evidence>
<dbReference type="PANTHER" id="PTHR12780">
    <property type="entry name" value="RNA POLYMERASE III DNA DIRECTED , 39KD SUBUNIT-RELATED"/>
    <property type="match status" value="1"/>
</dbReference>
<organism evidence="8">
    <name type="scientific">Brachypodium distachyon</name>
    <name type="common">Purple false brome</name>
    <name type="synonym">Trachynia distachya</name>
    <dbReference type="NCBI Taxonomy" id="15368"/>
    <lineage>
        <taxon>Eukaryota</taxon>
        <taxon>Viridiplantae</taxon>
        <taxon>Streptophyta</taxon>
        <taxon>Embryophyta</taxon>
        <taxon>Tracheophyta</taxon>
        <taxon>Spermatophyta</taxon>
        <taxon>Magnoliopsida</taxon>
        <taxon>Liliopsida</taxon>
        <taxon>Poales</taxon>
        <taxon>Poaceae</taxon>
        <taxon>BOP clade</taxon>
        <taxon>Pooideae</taxon>
        <taxon>Stipodae</taxon>
        <taxon>Brachypodieae</taxon>
        <taxon>Brachypodium</taxon>
    </lineage>
</organism>
<reference evidence="8 9" key="1">
    <citation type="journal article" date="2010" name="Nature">
        <title>Genome sequencing and analysis of the model grass Brachypodium distachyon.</title>
        <authorList>
            <consortium name="International Brachypodium Initiative"/>
        </authorList>
    </citation>
    <scope>NUCLEOTIDE SEQUENCE [LARGE SCALE GENOMIC DNA]</scope>
    <source>
        <strain evidence="8 9">Bd21</strain>
    </source>
</reference>
<dbReference type="InterPro" id="IPR036388">
    <property type="entry name" value="WH-like_DNA-bd_sf"/>
</dbReference>
<dbReference type="eggNOG" id="KOG3233">
    <property type="taxonomic scope" value="Eukaryota"/>
</dbReference>
<dbReference type="OrthoDB" id="613763at2759"/>
<keyword evidence="3" id="KW-0240">DNA-directed RNA polymerase</keyword>
<dbReference type="EMBL" id="CM000883">
    <property type="protein sequence ID" value="PNT65334.1"/>
    <property type="molecule type" value="Genomic_DNA"/>
</dbReference>
<dbReference type="InterPro" id="IPR036390">
    <property type="entry name" value="WH_DNA-bd_sf"/>
</dbReference>
<dbReference type="Proteomes" id="UP000008810">
    <property type="component" value="Chromosome 4"/>
</dbReference>
<accession>I1ITQ8</accession>
<keyword evidence="5" id="KW-0539">Nucleus</keyword>
<dbReference type="STRING" id="15368.I1ITQ8"/>
<dbReference type="InterPro" id="IPR016049">
    <property type="entry name" value="RNA_pol_Rpc34-like"/>
</dbReference>
<dbReference type="GO" id="GO:0005666">
    <property type="term" value="C:RNA polymerase III complex"/>
    <property type="evidence" value="ECO:0000318"/>
    <property type="project" value="GO_Central"/>
</dbReference>
<evidence type="ECO:0000256" key="4">
    <source>
        <dbReference type="ARBA" id="ARBA00023163"/>
    </source>
</evidence>
<dbReference type="Pfam" id="PF09339">
    <property type="entry name" value="HTH_IclR"/>
    <property type="match status" value="1"/>
</dbReference>
<evidence type="ECO:0000256" key="3">
    <source>
        <dbReference type="ARBA" id="ARBA00022478"/>
    </source>
</evidence>
<sequence>MDLVGFQLRAGHANNFKDCGSFHSDRSAIPPRKRPWELGTISNSPSSAPPPTAMALPTSDPILGNLRGPQQQVCIHVFAAGSHGMSSGDLQAALDLTPATVTRLTNALVVLGVLKKVPAVRSPRFRNRQAPVVFMDARVEPSAEITGGGRWHHGDGKVDAPAVALARRACLDQIDRLPGPAATPSMVHAGLVGRGGGGPAGVLSVGHVAEVLRAMALGGVLEECRNNTGEEEGEFGGLGQGRCATGARRAGAPAWAGAMEEFPCGVCPVIGQCSPDGGLVSPATCVYFNKWLEMDF</sequence>
<evidence type="ECO:0000256" key="2">
    <source>
        <dbReference type="ARBA" id="ARBA00011038"/>
    </source>
</evidence>
<protein>
    <recommendedName>
        <fullName evidence="7">HTH iclR-type domain-containing protein</fullName>
    </recommendedName>
</protein>
<dbReference type="InterPro" id="IPR007832">
    <property type="entry name" value="RNA_pol_Rpc34"/>
</dbReference>
<comment type="subcellular location">
    <subcellularLocation>
        <location evidence="1">Nucleus</location>
    </subcellularLocation>
</comment>
<feature type="region of interest" description="Disordered" evidence="6">
    <location>
        <begin position="28"/>
        <end position="52"/>
    </location>
</feature>
<keyword evidence="4" id="KW-0804">Transcription</keyword>
<dbReference type="AlphaFoldDB" id="I1ITQ8"/>
<evidence type="ECO:0000313" key="8">
    <source>
        <dbReference type="EMBL" id="PNT65334.1"/>
    </source>
</evidence>
<reference evidence="8" key="2">
    <citation type="submission" date="2017-06" db="EMBL/GenBank/DDBJ databases">
        <title>WGS assembly of Brachypodium distachyon.</title>
        <authorList>
            <consortium name="The International Brachypodium Initiative"/>
            <person name="Lucas S."/>
            <person name="Harmon-Smith M."/>
            <person name="Lail K."/>
            <person name="Tice H."/>
            <person name="Grimwood J."/>
            <person name="Bruce D."/>
            <person name="Barry K."/>
            <person name="Shu S."/>
            <person name="Lindquist E."/>
            <person name="Wang M."/>
            <person name="Pitluck S."/>
            <person name="Vogel J.P."/>
            <person name="Garvin D.F."/>
            <person name="Mockler T.C."/>
            <person name="Schmutz J."/>
            <person name="Rokhsar D."/>
            <person name="Bevan M.W."/>
        </authorList>
    </citation>
    <scope>NUCLEOTIDE SEQUENCE</scope>
    <source>
        <strain evidence="8">Bd21</strain>
    </source>
</reference>
<dbReference type="HOGENOM" id="CLU_033661_2_0_1"/>
<dbReference type="EnsemblPlants" id="PNT65334">
    <property type="protein sequence ID" value="PNT65334"/>
    <property type="gene ID" value="BRADI_4g40590v3"/>
</dbReference>
<dbReference type="Pfam" id="PF05158">
    <property type="entry name" value="RNA_pol_Rpc34"/>
    <property type="match status" value="1"/>
</dbReference>
<gene>
    <name evidence="9" type="primary">LOC100832994</name>
    <name evidence="8" type="ORF">BRADI_4g40590v3</name>
</gene>
<dbReference type="GO" id="GO:0006383">
    <property type="term" value="P:transcription by RNA polymerase III"/>
    <property type="evidence" value="ECO:0007669"/>
    <property type="project" value="InterPro"/>
</dbReference>
<dbReference type="SUPFAM" id="SSF46785">
    <property type="entry name" value="Winged helix' DNA-binding domain"/>
    <property type="match status" value="1"/>
</dbReference>
<name>I1ITQ8_BRADI</name>
<dbReference type="GO" id="GO:0003677">
    <property type="term" value="F:DNA binding"/>
    <property type="evidence" value="ECO:0007669"/>
    <property type="project" value="InterPro"/>
</dbReference>
<comment type="similarity">
    <text evidence="2">Belongs to the eukaryotic RPC34/RPC39 RNA polymerase subunit family.</text>
</comment>
<evidence type="ECO:0000256" key="5">
    <source>
        <dbReference type="ARBA" id="ARBA00023242"/>
    </source>
</evidence>
<evidence type="ECO:0000313" key="10">
    <source>
        <dbReference type="Proteomes" id="UP000008810"/>
    </source>
</evidence>
<dbReference type="Gene3D" id="1.10.10.10">
    <property type="entry name" value="Winged helix-like DNA-binding domain superfamily/Winged helix DNA-binding domain"/>
    <property type="match status" value="1"/>
</dbReference>
<evidence type="ECO:0000256" key="1">
    <source>
        <dbReference type="ARBA" id="ARBA00004123"/>
    </source>
</evidence>